<reference evidence="7" key="1">
    <citation type="submission" date="2023-02" db="EMBL/GenBank/DDBJ databases">
        <title>Identification and recombinant expression of a fungal hydrolase from Papiliotrema laurentii that hydrolyzes apple cutin and clears colloidal polyester polyurethane.</title>
        <authorList>
            <consortium name="DOE Joint Genome Institute"/>
            <person name="Roman V.A."/>
            <person name="Bojanowski C."/>
            <person name="Crable B.R."/>
            <person name="Wagner D.N."/>
            <person name="Hung C.S."/>
            <person name="Nadeau L.J."/>
            <person name="Schratz L."/>
            <person name="Haridas S."/>
            <person name="Pangilinan J."/>
            <person name="Lipzen A."/>
            <person name="Na H."/>
            <person name="Yan M."/>
            <person name="Ng V."/>
            <person name="Grigoriev I.V."/>
            <person name="Spatafora J.W."/>
            <person name="Barlow D."/>
            <person name="Biffinger J."/>
            <person name="Kelley-Loughnane N."/>
            <person name="Varaljay V.A."/>
            <person name="Crookes-Goodson W.J."/>
        </authorList>
    </citation>
    <scope>NUCLEOTIDE SEQUENCE</scope>
    <source>
        <strain evidence="7">5307AH</strain>
    </source>
</reference>
<keyword evidence="8" id="KW-1185">Reference proteome</keyword>
<gene>
    <name evidence="7" type="ORF">DB88DRAFT_487330</name>
</gene>
<protein>
    <submittedName>
        <fullName evidence="7">Parasitic phase-specific protein PSP-1</fullName>
    </submittedName>
</protein>
<dbReference type="Pfam" id="PF04479">
    <property type="entry name" value="RTA1"/>
    <property type="match status" value="1"/>
</dbReference>
<comment type="caution">
    <text evidence="7">The sequence shown here is derived from an EMBL/GenBank/DDBJ whole genome shotgun (WGS) entry which is preliminary data.</text>
</comment>
<proteinExistence type="predicted"/>
<evidence type="ECO:0000256" key="6">
    <source>
        <dbReference type="SAM" id="Phobius"/>
    </source>
</evidence>
<evidence type="ECO:0000256" key="4">
    <source>
        <dbReference type="ARBA" id="ARBA00023136"/>
    </source>
</evidence>
<feature type="transmembrane region" description="Helical" evidence="6">
    <location>
        <begin position="87"/>
        <end position="116"/>
    </location>
</feature>
<dbReference type="GO" id="GO:0016020">
    <property type="term" value="C:membrane"/>
    <property type="evidence" value="ECO:0007669"/>
    <property type="project" value="UniProtKB-SubCell"/>
</dbReference>
<feature type="transmembrane region" description="Helical" evidence="6">
    <location>
        <begin position="128"/>
        <end position="148"/>
    </location>
</feature>
<organism evidence="7 8">
    <name type="scientific">Papiliotrema laurentii</name>
    <name type="common">Cryptococcus laurentii</name>
    <dbReference type="NCBI Taxonomy" id="5418"/>
    <lineage>
        <taxon>Eukaryota</taxon>
        <taxon>Fungi</taxon>
        <taxon>Dikarya</taxon>
        <taxon>Basidiomycota</taxon>
        <taxon>Agaricomycotina</taxon>
        <taxon>Tremellomycetes</taxon>
        <taxon>Tremellales</taxon>
        <taxon>Rhynchogastremaceae</taxon>
        <taxon>Papiliotrema</taxon>
    </lineage>
</organism>
<feature type="transmembrane region" description="Helical" evidence="6">
    <location>
        <begin position="296"/>
        <end position="317"/>
    </location>
</feature>
<feature type="transmembrane region" description="Helical" evidence="6">
    <location>
        <begin position="154"/>
        <end position="181"/>
    </location>
</feature>
<accession>A0AAD9FRL3</accession>
<comment type="subcellular location">
    <subcellularLocation>
        <location evidence="1">Membrane</location>
        <topology evidence="1">Multi-pass membrane protein</topology>
    </subcellularLocation>
</comment>
<dbReference type="PANTHER" id="PTHR31465">
    <property type="entry name" value="PROTEIN RTA1-RELATED"/>
    <property type="match status" value="1"/>
</dbReference>
<dbReference type="Proteomes" id="UP001182556">
    <property type="component" value="Unassembled WGS sequence"/>
</dbReference>
<keyword evidence="3 6" id="KW-1133">Transmembrane helix</keyword>
<feature type="compositionally biased region" description="Basic and acidic residues" evidence="5">
    <location>
        <begin position="394"/>
        <end position="408"/>
    </location>
</feature>
<dbReference type="AlphaFoldDB" id="A0AAD9FRL3"/>
<evidence type="ECO:0000256" key="5">
    <source>
        <dbReference type="SAM" id="MobiDB-lite"/>
    </source>
</evidence>
<evidence type="ECO:0000313" key="8">
    <source>
        <dbReference type="Proteomes" id="UP001182556"/>
    </source>
</evidence>
<dbReference type="PANTHER" id="PTHR31465:SF1">
    <property type="entry name" value="PROTEIN RTA1-RELATED"/>
    <property type="match status" value="1"/>
</dbReference>
<dbReference type="EMBL" id="JAODAN010000004">
    <property type="protein sequence ID" value="KAK1924917.1"/>
    <property type="molecule type" value="Genomic_DNA"/>
</dbReference>
<keyword evidence="2 6" id="KW-0812">Transmembrane</keyword>
<feature type="transmembrane region" description="Helical" evidence="6">
    <location>
        <begin position="332"/>
        <end position="352"/>
    </location>
</feature>
<feature type="transmembrane region" description="Helical" evidence="6">
    <location>
        <begin position="201"/>
        <end position="227"/>
    </location>
</feature>
<keyword evidence="4 6" id="KW-0472">Membrane</keyword>
<sequence length="408" mass="44480">MGWMTETRGFCGYKHTHSQELGIDRLVELSISQLDHRSPHLDPLCYQCAIEPASPTLDATTHDPRPTMSGTYKGPINPNPQNGEAGIIIYGYVPSIGLAATAVATFSIVLLVNSWYLWKKRGKGYRSFHWLIIVGSLMEIGGYAARIVSHKRPFLVSAFVAQYFLIVVAPVLFTAAIYLSLSLAVKGFKTAEGILILRPKLVLALFITADVVTTVIQVCGAALIGVSESAQVEGKSSPTTPEQANNILLAGLCVQTFSFGIFLTILVVAIYRAALPSALGGTRDDQTVREHAQLRRYLYVILVTSDLILLRTVFRLAETAQGFFGTASTSEALFGCLEYLPVILALIIWAIFPPSSFLEKVRGRGVSGVAGGETGSQGDMLEVKESRKARKAREKREAEERIEQGEQV</sequence>
<feature type="region of interest" description="Disordered" evidence="5">
    <location>
        <begin position="369"/>
        <end position="408"/>
    </location>
</feature>
<feature type="transmembrane region" description="Helical" evidence="6">
    <location>
        <begin position="247"/>
        <end position="275"/>
    </location>
</feature>
<evidence type="ECO:0000256" key="3">
    <source>
        <dbReference type="ARBA" id="ARBA00022989"/>
    </source>
</evidence>
<dbReference type="InterPro" id="IPR007568">
    <property type="entry name" value="RTA1"/>
</dbReference>
<evidence type="ECO:0000256" key="2">
    <source>
        <dbReference type="ARBA" id="ARBA00022692"/>
    </source>
</evidence>
<evidence type="ECO:0000256" key="1">
    <source>
        <dbReference type="ARBA" id="ARBA00004141"/>
    </source>
</evidence>
<evidence type="ECO:0000313" key="7">
    <source>
        <dbReference type="EMBL" id="KAK1924917.1"/>
    </source>
</evidence>
<name>A0AAD9FRL3_PAPLA</name>